<evidence type="ECO:0000313" key="2">
    <source>
        <dbReference type="Proteomes" id="UP001055072"/>
    </source>
</evidence>
<reference evidence="1" key="1">
    <citation type="journal article" date="2021" name="Environ. Microbiol.">
        <title>Gene family expansions and transcriptome signatures uncover fungal adaptations to wood decay.</title>
        <authorList>
            <person name="Hage H."/>
            <person name="Miyauchi S."/>
            <person name="Viragh M."/>
            <person name="Drula E."/>
            <person name="Min B."/>
            <person name="Chaduli D."/>
            <person name="Navarro D."/>
            <person name="Favel A."/>
            <person name="Norest M."/>
            <person name="Lesage-Meessen L."/>
            <person name="Balint B."/>
            <person name="Merenyi Z."/>
            <person name="de Eugenio L."/>
            <person name="Morin E."/>
            <person name="Martinez A.T."/>
            <person name="Baldrian P."/>
            <person name="Stursova M."/>
            <person name="Martinez M.J."/>
            <person name="Novotny C."/>
            <person name="Magnuson J.K."/>
            <person name="Spatafora J.W."/>
            <person name="Maurice S."/>
            <person name="Pangilinan J."/>
            <person name="Andreopoulos W."/>
            <person name="LaButti K."/>
            <person name="Hundley H."/>
            <person name="Na H."/>
            <person name="Kuo A."/>
            <person name="Barry K."/>
            <person name="Lipzen A."/>
            <person name="Henrissat B."/>
            <person name="Riley R."/>
            <person name="Ahrendt S."/>
            <person name="Nagy L.G."/>
            <person name="Grigoriev I.V."/>
            <person name="Martin F."/>
            <person name="Rosso M.N."/>
        </authorList>
    </citation>
    <scope>NUCLEOTIDE SEQUENCE</scope>
    <source>
        <strain evidence="1">CBS 384.51</strain>
    </source>
</reference>
<keyword evidence="2" id="KW-1185">Reference proteome</keyword>
<proteinExistence type="predicted"/>
<gene>
    <name evidence="1" type="ORF">BDY19DRAFT_419586</name>
</gene>
<sequence>MTRSCTVALARRQLPGSASRSYGTRSQALGGCSLPLSYSTSHYYRLYSTSPPPVDKTTTTSTTSDSSLPLQQQKSRRIELRPGPVKPHITGVAVPTRTATSKTNKALAERATKDSTVPAASGSATSEDGVISSAKHDLEEAAQHGILVPPPPNAGVVARLFHQAKELFKFYYRGLKLINTNRKRANEMKERVKIGGPPLTRWEHRFIRTSEEDMRKLIPFALIILIAEEVIPLVVMYTPFILPSTCILPAQKERIDGKLHAKQQVSAASMRDTFERIYALGKSDAGKDVKHLLDGPGLIAYSGILGHSNYSLDFLRMRKIRKHLSAVAEDDALLIREARGSRLTPSEVTGALSERGIVTEGLSLKQQQARLQWWLTEIQKSQTESQQHDDPIAHHLVLIARDVIGRK</sequence>
<dbReference type="EMBL" id="MU274902">
    <property type="protein sequence ID" value="KAI0093294.1"/>
    <property type="molecule type" value="Genomic_DNA"/>
</dbReference>
<comment type="caution">
    <text evidence="1">The sequence shown here is derived from an EMBL/GenBank/DDBJ whole genome shotgun (WGS) entry which is preliminary data.</text>
</comment>
<protein>
    <submittedName>
        <fullName evidence="1">Uncharacterized protein</fullName>
    </submittedName>
</protein>
<organism evidence="1 2">
    <name type="scientific">Irpex rosettiformis</name>
    <dbReference type="NCBI Taxonomy" id="378272"/>
    <lineage>
        <taxon>Eukaryota</taxon>
        <taxon>Fungi</taxon>
        <taxon>Dikarya</taxon>
        <taxon>Basidiomycota</taxon>
        <taxon>Agaricomycotina</taxon>
        <taxon>Agaricomycetes</taxon>
        <taxon>Polyporales</taxon>
        <taxon>Irpicaceae</taxon>
        <taxon>Irpex</taxon>
    </lineage>
</organism>
<accession>A0ACB8UGX3</accession>
<evidence type="ECO:0000313" key="1">
    <source>
        <dbReference type="EMBL" id="KAI0093294.1"/>
    </source>
</evidence>
<name>A0ACB8UGX3_9APHY</name>
<dbReference type="Proteomes" id="UP001055072">
    <property type="component" value="Unassembled WGS sequence"/>
</dbReference>